<evidence type="ECO:0000313" key="8">
    <source>
        <dbReference type="EMBL" id="SUZ83892.1"/>
    </source>
</evidence>
<evidence type="ECO:0000256" key="7">
    <source>
        <dbReference type="SAM" id="Coils"/>
    </source>
</evidence>
<evidence type="ECO:0008006" key="9">
    <source>
        <dbReference type="Google" id="ProtNLM"/>
    </source>
</evidence>
<evidence type="ECO:0000256" key="5">
    <source>
        <dbReference type="ARBA" id="ARBA00023136"/>
    </source>
</evidence>
<evidence type="ECO:0000256" key="1">
    <source>
        <dbReference type="ARBA" id="ARBA00004442"/>
    </source>
</evidence>
<evidence type="ECO:0000256" key="3">
    <source>
        <dbReference type="ARBA" id="ARBA00022452"/>
    </source>
</evidence>
<dbReference type="GO" id="GO:0015562">
    <property type="term" value="F:efflux transmembrane transporter activity"/>
    <property type="evidence" value="ECO:0007669"/>
    <property type="project" value="InterPro"/>
</dbReference>
<dbReference type="PANTHER" id="PTHR30026:SF20">
    <property type="entry name" value="OUTER MEMBRANE PROTEIN TOLC"/>
    <property type="match status" value="1"/>
</dbReference>
<accession>A0A381QWT0</accession>
<keyword evidence="6" id="KW-0998">Cell outer membrane</keyword>
<dbReference type="GO" id="GO:1990281">
    <property type="term" value="C:efflux pump complex"/>
    <property type="evidence" value="ECO:0007669"/>
    <property type="project" value="TreeGrafter"/>
</dbReference>
<feature type="coiled-coil region" evidence="7">
    <location>
        <begin position="185"/>
        <end position="212"/>
    </location>
</feature>
<dbReference type="Gene3D" id="1.20.1600.10">
    <property type="entry name" value="Outer membrane efflux proteins (OEP)"/>
    <property type="match status" value="1"/>
</dbReference>
<proteinExistence type="predicted"/>
<keyword evidence="3" id="KW-1134">Transmembrane beta strand</keyword>
<reference evidence="8" key="1">
    <citation type="submission" date="2018-05" db="EMBL/GenBank/DDBJ databases">
        <authorList>
            <person name="Lanie J.A."/>
            <person name="Ng W.-L."/>
            <person name="Kazmierczak K.M."/>
            <person name="Andrzejewski T.M."/>
            <person name="Davidsen T.M."/>
            <person name="Wayne K.J."/>
            <person name="Tettelin H."/>
            <person name="Glass J.I."/>
            <person name="Rusch D."/>
            <person name="Podicherti R."/>
            <person name="Tsui H.-C.T."/>
            <person name="Winkler M.E."/>
        </authorList>
    </citation>
    <scope>NUCLEOTIDE SEQUENCE</scope>
</reference>
<keyword evidence="4" id="KW-0812">Transmembrane</keyword>
<keyword evidence="5" id="KW-0472">Membrane</keyword>
<dbReference type="AlphaFoldDB" id="A0A381QWT0"/>
<dbReference type="GO" id="GO:0009279">
    <property type="term" value="C:cell outer membrane"/>
    <property type="evidence" value="ECO:0007669"/>
    <property type="project" value="UniProtKB-SubCell"/>
</dbReference>
<sequence length="443" mass="50500">MIKKYFLFTIIPIASVFSQSDITILSLQDCVNMAIEKNISIKQSELSLMDSEINKSSAIGNFLPSINAQAQHQWNIGLSTNFTTNLLETNTTQFSSMGAGMGLDVYNGLSNVYQLHRANLQILASKYQLDNMKDDIQLMVANAYLQIMFNGEILKVQESQLELTKVELLRTQDLIDAGIFSPKQIFEIEANLASQEQAVIQAENNFRNAKLNLAQLLLIDDFESFEIANEDFDVPFSAILENSPKEIYNKSLTFRNDIKLGETNISIAEKDIQLSKAQLQPSISSFYSFNSRIAYEDNSSGFNDQFNRNKGQTFGLQLNVPIFNRMQTRNNIKRSEINLERTKYQFEQDKLNLENTVNQSYNDLKGAIKFYEASSKTLISLKNAFEDTTDRYQLGVLSSFDFIQAKQRYESAVSENIRAKFDYIFKLKVLEFYFGIPLTIPAD</sequence>
<organism evidence="8">
    <name type="scientific">marine metagenome</name>
    <dbReference type="NCBI Taxonomy" id="408172"/>
    <lineage>
        <taxon>unclassified sequences</taxon>
        <taxon>metagenomes</taxon>
        <taxon>ecological metagenomes</taxon>
    </lineage>
</organism>
<dbReference type="SUPFAM" id="SSF56954">
    <property type="entry name" value="Outer membrane efflux proteins (OEP)"/>
    <property type="match status" value="1"/>
</dbReference>
<dbReference type="Pfam" id="PF02321">
    <property type="entry name" value="OEP"/>
    <property type="match status" value="2"/>
</dbReference>
<comment type="subcellular location">
    <subcellularLocation>
        <location evidence="1">Cell outer membrane</location>
    </subcellularLocation>
</comment>
<dbReference type="PANTHER" id="PTHR30026">
    <property type="entry name" value="OUTER MEMBRANE PROTEIN TOLC"/>
    <property type="match status" value="1"/>
</dbReference>
<evidence type="ECO:0000256" key="6">
    <source>
        <dbReference type="ARBA" id="ARBA00023237"/>
    </source>
</evidence>
<evidence type="ECO:0000256" key="2">
    <source>
        <dbReference type="ARBA" id="ARBA00022448"/>
    </source>
</evidence>
<keyword evidence="7" id="KW-0175">Coiled coil</keyword>
<gene>
    <name evidence="8" type="ORF">METZ01_LOCUS36746</name>
</gene>
<dbReference type="EMBL" id="UINC01001571">
    <property type="protein sequence ID" value="SUZ83892.1"/>
    <property type="molecule type" value="Genomic_DNA"/>
</dbReference>
<keyword evidence="2" id="KW-0813">Transport</keyword>
<name>A0A381QWT0_9ZZZZ</name>
<dbReference type="GO" id="GO:0015288">
    <property type="term" value="F:porin activity"/>
    <property type="evidence" value="ECO:0007669"/>
    <property type="project" value="TreeGrafter"/>
</dbReference>
<dbReference type="InterPro" id="IPR003423">
    <property type="entry name" value="OMP_efflux"/>
</dbReference>
<dbReference type="InterPro" id="IPR051906">
    <property type="entry name" value="TolC-like"/>
</dbReference>
<protein>
    <recommendedName>
        <fullName evidence="9">Transporter</fullName>
    </recommendedName>
</protein>
<evidence type="ECO:0000256" key="4">
    <source>
        <dbReference type="ARBA" id="ARBA00022692"/>
    </source>
</evidence>